<comment type="caution">
    <text evidence="2">The sequence shown here is derived from an EMBL/GenBank/DDBJ whole genome shotgun (WGS) entry which is preliminary data.</text>
</comment>
<evidence type="ECO:0000256" key="1">
    <source>
        <dbReference type="SAM" id="MobiDB-lite"/>
    </source>
</evidence>
<feature type="compositionally biased region" description="Basic and acidic residues" evidence="1">
    <location>
        <begin position="84"/>
        <end position="93"/>
    </location>
</feature>
<evidence type="ECO:0000313" key="3">
    <source>
        <dbReference type="Proteomes" id="UP000886723"/>
    </source>
</evidence>
<protein>
    <submittedName>
        <fullName evidence="2">Uncharacterized protein</fullName>
    </submittedName>
</protein>
<dbReference type="AlphaFoldDB" id="A0A9D1T6C7"/>
<name>A0A9D1T6C7_9FIRM</name>
<feature type="compositionally biased region" description="Polar residues" evidence="1">
    <location>
        <begin position="95"/>
        <end position="104"/>
    </location>
</feature>
<dbReference type="Proteomes" id="UP000886723">
    <property type="component" value="Unassembled WGS sequence"/>
</dbReference>
<gene>
    <name evidence="2" type="ORF">IAA63_10280</name>
</gene>
<evidence type="ECO:0000313" key="2">
    <source>
        <dbReference type="EMBL" id="HIV13510.1"/>
    </source>
</evidence>
<reference evidence="2" key="1">
    <citation type="submission" date="2020-10" db="EMBL/GenBank/DDBJ databases">
        <authorList>
            <person name="Gilroy R."/>
        </authorList>
    </citation>
    <scope>NUCLEOTIDE SEQUENCE</scope>
    <source>
        <strain evidence="2">ChiBcec2-4451</strain>
    </source>
</reference>
<proteinExistence type="predicted"/>
<accession>A0A9D1T6C7</accession>
<sequence length="104" mass="12324">MTRKAVRPQDQTVYEKYKNLVYRYLRKLYPEAEESLQRRILGRVWEEAGRLEILSGTEDERKVLTALLALTEQEIHQARMREMWRDARQRKTDAGNGSSPSEEV</sequence>
<dbReference type="EMBL" id="DVON01000213">
    <property type="protein sequence ID" value="HIV13510.1"/>
    <property type="molecule type" value="Genomic_DNA"/>
</dbReference>
<feature type="region of interest" description="Disordered" evidence="1">
    <location>
        <begin position="84"/>
        <end position="104"/>
    </location>
</feature>
<reference evidence="2" key="2">
    <citation type="journal article" date="2021" name="PeerJ">
        <title>Extensive microbial diversity within the chicken gut microbiome revealed by metagenomics and culture.</title>
        <authorList>
            <person name="Gilroy R."/>
            <person name="Ravi A."/>
            <person name="Getino M."/>
            <person name="Pursley I."/>
            <person name="Horton D.L."/>
            <person name="Alikhan N.F."/>
            <person name="Baker D."/>
            <person name="Gharbi K."/>
            <person name="Hall N."/>
            <person name="Watson M."/>
            <person name="Adriaenssens E.M."/>
            <person name="Foster-Nyarko E."/>
            <person name="Jarju S."/>
            <person name="Secka A."/>
            <person name="Antonio M."/>
            <person name="Oren A."/>
            <person name="Chaudhuri R.R."/>
            <person name="La Ragione R."/>
            <person name="Hildebrand F."/>
            <person name="Pallen M.J."/>
        </authorList>
    </citation>
    <scope>NUCLEOTIDE SEQUENCE</scope>
    <source>
        <strain evidence="2">ChiBcec2-4451</strain>
    </source>
</reference>
<organism evidence="2 3">
    <name type="scientific">Candidatus Pullilachnospira stercoravium</name>
    <dbReference type="NCBI Taxonomy" id="2840913"/>
    <lineage>
        <taxon>Bacteria</taxon>
        <taxon>Bacillati</taxon>
        <taxon>Bacillota</taxon>
        <taxon>Clostridia</taxon>
        <taxon>Lachnospirales</taxon>
        <taxon>Lachnospiraceae</taxon>
        <taxon>Lachnospiraceae incertae sedis</taxon>
        <taxon>Candidatus Pullilachnospira</taxon>
    </lineage>
</organism>